<keyword evidence="1 3" id="KW-0808">Transferase</keyword>
<comment type="caution">
    <text evidence="3">The sequence shown here is derived from an EMBL/GenBank/DDBJ whole genome shotgun (WGS) entry which is preliminary data.</text>
</comment>
<accession>A0A5M6DHK5</accession>
<name>A0A5M6DHK5_9BACT</name>
<dbReference type="GO" id="GO:0008080">
    <property type="term" value="F:N-acetyltransferase activity"/>
    <property type="evidence" value="ECO:0007669"/>
    <property type="project" value="InterPro"/>
</dbReference>
<dbReference type="Pfam" id="PF00583">
    <property type="entry name" value="Acetyltransf_1"/>
    <property type="match status" value="1"/>
</dbReference>
<reference evidence="3 4" key="1">
    <citation type="submission" date="2019-09" db="EMBL/GenBank/DDBJ databases">
        <title>Genome sequence and assembly of Adhaeribacter sp.</title>
        <authorList>
            <person name="Chhetri G."/>
        </authorList>
    </citation>
    <scope>NUCLEOTIDE SEQUENCE [LARGE SCALE GENOMIC DNA]</scope>
    <source>
        <strain evidence="3 4">DK36</strain>
    </source>
</reference>
<evidence type="ECO:0000313" key="4">
    <source>
        <dbReference type="Proteomes" id="UP000323426"/>
    </source>
</evidence>
<dbReference type="InterPro" id="IPR050769">
    <property type="entry name" value="NAT_camello-type"/>
</dbReference>
<dbReference type="Gene3D" id="3.40.630.30">
    <property type="match status" value="1"/>
</dbReference>
<dbReference type="InterPro" id="IPR016181">
    <property type="entry name" value="Acyl_CoA_acyltransferase"/>
</dbReference>
<dbReference type="RefSeq" id="WP_150088754.1">
    <property type="nucleotide sequence ID" value="NZ_VWSF01000008.1"/>
</dbReference>
<gene>
    <name evidence="3" type="ORF">F0145_12530</name>
</gene>
<dbReference type="SUPFAM" id="SSF55729">
    <property type="entry name" value="Acyl-CoA N-acyltransferases (Nat)"/>
    <property type="match status" value="1"/>
</dbReference>
<sequence length="162" mass="18032">MATTSAAAKPEILPYAPAYKEAFRRLNHEWINKYFELEDLDNQILDNPENYIIAKGGHILFARYQGEIVGTCALLKVTDTTYELGKMAVTEKVQGLKIGQSLCQAAIAEAKALGATTLELYSHRSLQSALHVYHKLGFRQVPCPPSAYKRSDIKMELDLTAS</sequence>
<dbReference type="AlphaFoldDB" id="A0A5M6DHK5"/>
<dbReference type="PANTHER" id="PTHR13947:SF37">
    <property type="entry name" value="LD18367P"/>
    <property type="match status" value="1"/>
</dbReference>
<dbReference type="CDD" id="cd04301">
    <property type="entry name" value="NAT_SF"/>
    <property type="match status" value="1"/>
</dbReference>
<protein>
    <submittedName>
        <fullName evidence="3">GNAT family N-acetyltransferase</fullName>
    </submittedName>
</protein>
<dbReference type="InterPro" id="IPR000182">
    <property type="entry name" value="GNAT_dom"/>
</dbReference>
<evidence type="ECO:0000313" key="3">
    <source>
        <dbReference type="EMBL" id="KAA5545752.1"/>
    </source>
</evidence>
<dbReference type="Proteomes" id="UP000323426">
    <property type="component" value="Unassembled WGS sequence"/>
</dbReference>
<dbReference type="EMBL" id="VWSF01000008">
    <property type="protein sequence ID" value="KAA5545752.1"/>
    <property type="molecule type" value="Genomic_DNA"/>
</dbReference>
<dbReference type="PANTHER" id="PTHR13947">
    <property type="entry name" value="GNAT FAMILY N-ACETYLTRANSFERASE"/>
    <property type="match status" value="1"/>
</dbReference>
<feature type="domain" description="N-acetyltransferase" evidence="2">
    <location>
        <begin position="21"/>
        <end position="160"/>
    </location>
</feature>
<evidence type="ECO:0000259" key="2">
    <source>
        <dbReference type="PROSITE" id="PS51186"/>
    </source>
</evidence>
<dbReference type="PROSITE" id="PS51186">
    <property type="entry name" value="GNAT"/>
    <property type="match status" value="1"/>
</dbReference>
<evidence type="ECO:0000256" key="1">
    <source>
        <dbReference type="ARBA" id="ARBA00022679"/>
    </source>
</evidence>
<organism evidence="3 4">
    <name type="scientific">Adhaeribacter rhizoryzae</name>
    <dbReference type="NCBI Taxonomy" id="2607907"/>
    <lineage>
        <taxon>Bacteria</taxon>
        <taxon>Pseudomonadati</taxon>
        <taxon>Bacteroidota</taxon>
        <taxon>Cytophagia</taxon>
        <taxon>Cytophagales</taxon>
        <taxon>Hymenobacteraceae</taxon>
        <taxon>Adhaeribacter</taxon>
    </lineage>
</organism>
<proteinExistence type="predicted"/>
<keyword evidence="4" id="KW-1185">Reference proteome</keyword>